<keyword evidence="6 10" id="KW-0812">Transmembrane</keyword>
<dbReference type="EMBL" id="BJTG01000003">
    <property type="protein sequence ID" value="GEJ56874.1"/>
    <property type="molecule type" value="Genomic_DNA"/>
</dbReference>
<evidence type="ECO:0000313" key="11">
    <source>
        <dbReference type="EMBL" id="GEJ56874.1"/>
    </source>
</evidence>
<evidence type="ECO:0000256" key="5">
    <source>
        <dbReference type="ARBA" id="ARBA00022679"/>
    </source>
</evidence>
<comment type="subcellular location">
    <subcellularLocation>
        <location evidence="1">Endoplasmic reticulum membrane</location>
        <topology evidence="1">Multi-pass membrane protein</topology>
    </subcellularLocation>
</comment>
<feature type="transmembrane region" description="Helical" evidence="10">
    <location>
        <begin position="198"/>
        <end position="227"/>
    </location>
</feature>
<feature type="transmembrane region" description="Helical" evidence="10">
    <location>
        <begin position="12"/>
        <end position="38"/>
    </location>
</feature>
<evidence type="ECO:0000256" key="2">
    <source>
        <dbReference type="ARBA" id="ARBA00004687"/>
    </source>
</evidence>
<evidence type="ECO:0000256" key="7">
    <source>
        <dbReference type="ARBA" id="ARBA00022824"/>
    </source>
</evidence>
<evidence type="ECO:0000256" key="3">
    <source>
        <dbReference type="ARBA" id="ARBA00022502"/>
    </source>
</evidence>
<comment type="pathway">
    <text evidence="2">Glycolipid biosynthesis; glycosylphosphatidylinositol-anchor biosynthesis.</text>
</comment>
<keyword evidence="12" id="KW-1185">Reference proteome</keyword>
<proteinExistence type="predicted"/>
<dbReference type="PANTHER" id="PTHR12468">
    <property type="entry name" value="GPI MANNOSYLTRANSFERASE 2"/>
    <property type="match status" value="1"/>
</dbReference>
<organism evidence="11 12">
    <name type="scientific">Anaeromyxobacter diazotrophicus</name>
    <dbReference type="NCBI Taxonomy" id="2590199"/>
    <lineage>
        <taxon>Bacteria</taxon>
        <taxon>Pseudomonadati</taxon>
        <taxon>Myxococcota</taxon>
        <taxon>Myxococcia</taxon>
        <taxon>Myxococcales</taxon>
        <taxon>Cystobacterineae</taxon>
        <taxon>Anaeromyxobacteraceae</taxon>
        <taxon>Anaeromyxobacter</taxon>
    </lineage>
</organism>
<keyword evidence="4" id="KW-0328">Glycosyltransferase</keyword>
<evidence type="ECO:0000256" key="1">
    <source>
        <dbReference type="ARBA" id="ARBA00004477"/>
    </source>
</evidence>
<feature type="transmembrane region" description="Helical" evidence="10">
    <location>
        <begin position="125"/>
        <end position="147"/>
    </location>
</feature>
<evidence type="ECO:0000256" key="6">
    <source>
        <dbReference type="ARBA" id="ARBA00022692"/>
    </source>
</evidence>
<keyword evidence="3" id="KW-0337">GPI-anchor biosynthesis</keyword>
<feature type="transmembrane region" description="Helical" evidence="10">
    <location>
        <begin position="323"/>
        <end position="356"/>
    </location>
</feature>
<keyword evidence="7" id="KW-0256">Endoplasmic reticulum</keyword>
<accession>A0A7I9VKD8</accession>
<evidence type="ECO:0000256" key="10">
    <source>
        <dbReference type="SAM" id="Phobius"/>
    </source>
</evidence>
<evidence type="ECO:0000256" key="8">
    <source>
        <dbReference type="ARBA" id="ARBA00022989"/>
    </source>
</evidence>
<dbReference type="UniPathway" id="UPA00196"/>
<sequence length="391" mass="42444">MPGRPPDARGPGAALAAAVLYPFLLTRAGLLLVAWFAAQFAPSWTYFDPTGAARGWSRLPWLALDVWGRYDTAWYLDLARHGYRPPAELLREQSNLAFFPLYSWLVRAGTALLPPAARAGEAGPYLVAVALANACALLGLALVYLVVRDAFSDERLARRTALYLLLFPAGFFLSCAYTESLYLALAAGTFWLAQRERWAWAAATGLLLGLTRASGILVAPALGLLYLSQRGWRLRAVRWDALAITAAPAGLLAHAVHLALLTGDPLALFHAQAAWHRAVAAPWRTLLEPAAFHPKMGPLELAGAVLFLALGLALLALRRWALAAFALLSLAPVLLSGTLMSATRFLAVVFPAFIPLAKAGEREAVDRAVVILFTFAQALLFFAWSRFYWVA</sequence>
<feature type="transmembrane region" description="Helical" evidence="10">
    <location>
        <begin position="368"/>
        <end position="389"/>
    </location>
</feature>
<protein>
    <recommendedName>
        <fullName evidence="13">Glycosyltransferase RgtA/B/C/D-like domain-containing protein</fullName>
    </recommendedName>
</protein>
<dbReference type="Proteomes" id="UP000503640">
    <property type="component" value="Unassembled WGS sequence"/>
</dbReference>
<dbReference type="RefSeq" id="WP_176064343.1">
    <property type="nucleotide sequence ID" value="NZ_BJTG01000003.1"/>
</dbReference>
<dbReference type="GO" id="GO:0031501">
    <property type="term" value="C:mannosyltransferase complex"/>
    <property type="evidence" value="ECO:0007669"/>
    <property type="project" value="TreeGrafter"/>
</dbReference>
<name>A0A7I9VKD8_9BACT</name>
<dbReference type="GO" id="GO:0000009">
    <property type="term" value="F:alpha-1,6-mannosyltransferase activity"/>
    <property type="evidence" value="ECO:0007669"/>
    <property type="project" value="InterPro"/>
</dbReference>
<evidence type="ECO:0000256" key="9">
    <source>
        <dbReference type="ARBA" id="ARBA00023136"/>
    </source>
</evidence>
<keyword evidence="8 10" id="KW-1133">Transmembrane helix</keyword>
<feature type="transmembrane region" description="Helical" evidence="10">
    <location>
        <begin position="162"/>
        <end position="192"/>
    </location>
</feature>
<evidence type="ECO:0000256" key="4">
    <source>
        <dbReference type="ARBA" id="ARBA00022676"/>
    </source>
</evidence>
<keyword evidence="5" id="KW-0808">Transferase</keyword>
<dbReference type="GO" id="GO:0016020">
    <property type="term" value="C:membrane"/>
    <property type="evidence" value="ECO:0007669"/>
    <property type="project" value="GOC"/>
</dbReference>
<comment type="caution">
    <text evidence="11">The sequence shown here is derived from an EMBL/GenBank/DDBJ whole genome shotgun (WGS) entry which is preliminary data.</text>
</comment>
<reference evidence="12" key="1">
    <citation type="journal article" date="2020" name="Appl. Environ. Microbiol.">
        <title>Diazotrophic Anaeromyxobacter Isolates from Soils.</title>
        <authorList>
            <person name="Masuda Y."/>
            <person name="Yamanaka H."/>
            <person name="Xu Z.X."/>
            <person name="Shiratori Y."/>
            <person name="Aono T."/>
            <person name="Amachi S."/>
            <person name="Senoo K."/>
            <person name="Itoh H."/>
        </authorList>
    </citation>
    <scope>NUCLEOTIDE SEQUENCE [LARGE SCALE GENOMIC DNA]</scope>
    <source>
        <strain evidence="12">R267</strain>
    </source>
</reference>
<dbReference type="GO" id="GO:0004376">
    <property type="term" value="F:GPI mannosyltransferase activity"/>
    <property type="evidence" value="ECO:0007669"/>
    <property type="project" value="InterPro"/>
</dbReference>
<keyword evidence="9 10" id="KW-0472">Membrane</keyword>
<dbReference type="InterPro" id="IPR007315">
    <property type="entry name" value="PIG-V/Gpi18"/>
</dbReference>
<evidence type="ECO:0000313" key="12">
    <source>
        <dbReference type="Proteomes" id="UP000503640"/>
    </source>
</evidence>
<dbReference type="GO" id="GO:0006506">
    <property type="term" value="P:GPI anchor biosynthetic process"/>
    <property type="evidence" value="ECO:0007669"/>
    <property type="project" value="UniProtKB-UniPathway"/>
</dbReference>
<dbReference type="PANTHER" id="PTHR12468:SF2">
    <property type="entry name" value="GPI MANNOSYLTRANSFERASE 2"/>
    <property type="match status" value="1"/>
</dbReference>
<dbReference type="AlphaFoldDB" id="A0A7I9VKD8"/>
<evidence type="ECO:0008006" key="13">
    <source>
        <dbReference type="Google" id="ProtNLM"/>
    </source>
</evidence>
<feature type="transmembrane region" description="Helical" evidence="10">
    <location>
        <begin position="299"/>
        <end position="317"/>
    </location>
</feature>
<feature type="transmembrane region" description="Helical" evidence="10">
    <location>
        <begin position="239"/>
        <end position="260"/>
    </location>
</feature>
<dbReference type="Pfam" id="PF04188">
    <property type="entry name" value="Mannosyl_trans2"/>
    <property type="match status" value="1"/>
</dbReference>
<gene>
    <name evidence="11" type="ORF">AMYX_16150</name>
</gene>